<dbReference type="InterPro" id="IPR058627">
    <property type="entry name" value="MdtA-like_C"/>
</dbReference>
<evidence type="ECO:0000313" key="7">
    <source>
        <dbReference type="Proteomes" id="UP000026714"/>
    </source>
</evidence>
<dbReference type="Pfam" id="PF25954">
    <property type="entry name" value="Beta-barrel_RND_2"/>
    <property type="match status" value="1"/>
</dbReference>
<dbReference type="InterPro" id="IPR006143">
    <property type="entry name" value="RND_pump_MFP"/>
</dbReference>
<comment type="similarity">
    <text evidence="1">Belongs to the membrane fusion protein (MFP) (TC 8.A.1) family.</text>
</comment>
<dbReference type="eggNOG" id="COG0845">
    <property type="taxonomic scope" value="Bacteria"/>
</dbReference>
<dbReference type="GO" id="GO:0015562">
    <property type="term" value="F:efflux transmembrane transporter activity"/>
    <property type="evidence" value="ECO:0007669"/>
    <property type="project" value="TreeGrafter"/>
</dbReference>
<dbReference type="PATRIC" id="fig|1286631.3.peg.2820"/>
<dbReference type="Pfam" id="PF25967">
    <property type="entry name" value="RND-MFP_C"/>
    <property type="match status" value="1"/>
</dbReference>
<proteinExistence type="inferred from homology"/>
<feature type="region of interest" description="Disordered" evidence="2">
    <location>
        <begin position="133"/>
        <end position="155"/>
    </location>
</feature>
<dbReference type="PANTHER" id="PTHR30469">
    <property type="entry name" value="MULTIDRUG RESISTANCE PROTEIN MDTA"/>
    <property type="match status" value="1"/>
</dbReference>
<feature type="domain" description="CusB-like beta-barrel" evidence="4">
    <location>
        <begin position="235"/>
        <end position="310"/>
    </location>
</feature>
<gene>
    <name evidence="6" type="ORF">X805_28860</name>
</gene>
<keyword evidence="7" id="KW-1185">Reference proteome</keyword>
<dbReference type="EMBL" id="AZRA01000076">
    <property type="protein sequence ID" value="KDB51508.1"/>
    <property type="molecule type" value="Genomic_DNA"/>
</dbReference>
<organism evidence="6 7">
    <name type="scientific">Sphaerotilus natans subsp. natans DSM 6575</name>
    <dbReference type="NCBI Taxonomy" id="1286631"/>
    <lineage>
        <taxon>Bacteria</taxon>
        <taxon>Pseudomonadati</taxon>
        <taxon>Pseudomonadota</taxon>
        <taxon>Betaproteobacteria</taxon>
        <taxon>Burkholderiales</taxon>
        <taxon>Sphaerotilaceae</taxon>
        <taxon>Sphaerotilus</taxon>
    </lineage>
</organism>
<feature type="compositionally biased region" description="Basic and acidic residues" evidence="2">
    <location>
        <begin position="133"/>
        <end position="143"/>
    </location>
</feature>
<dbReference type="SUPFAM" id="SSF111369">
    <property type="entry name" value="HlyD-like secretion proteins"/>
    <property type="match status" value="1"/>
</dbReference>
<dbReference type="AlphaFoldDB" id="A0A059KKB1"/>
<dbReference type="RefSeq" id="WP_051632062.1">
    <property type="nucleotide sequence ID" value="NZ_AZRA01000076.1"/>
</dbReference>
<evidence type="ECO:0000256" key="2">
    <source>
        <dbReference type="SAM" id="MobiDB-lite"/>
    </source>
</evidence>
<feature type="domain" description="Multidrug resistance protein MdtA-like C-terminal permuted SH3" evidence="5">
    <location>
        <begin position="319"/>
        <end position="371"/>
    </location>
</feature>
<evidence type="ECO:0000313" key="6">
    <source>
        <dbReference type="EMBL" id="KDB51508.1"/>
    </source>
</evidence>
<dbReference type="InterPro" id="IPR058792">
    <property type="entry name" value="Beta-barrel_RND_2"/>
</dbReference>
<feature type="transmembrane region" description="Helical" evidence="3">
    <location>
        <begin position="12"/>
        <end position="33"/>
    </location>
</feature>
<dbReference type="Gene3D" id="2.40.420.20">
    <property type="match status" value="1"/>
</dbReference>
<dbReference type="Gene3D" id="2.40.30.170">
    <property type="match status" value="1"/>
</dbReference>
<keyword evidence="3" id="KW-0472">Membrane</keyword>
<evidence type="ECO:0000259" key="4">
    <source>
        <dbReference type="Pfam" id="PF25954"/>
    </source>
</evidence>
<reference evidence="6 7" key="1">
    <citation type="journal article" date="2014" name="FEMS Microbiol. Ecol.">
        <title>Sphaerotilus natans encrusted with nanoball-shaped Fe(III) oxide minerals formed by nitrate-reducing mixotrophic Fe(II) oxidation.</title>
        <authorList>
            <person name="Park S."/>
            <person name="Kim D.H."/>
            <person name="Lee J.H."/>
            <person name="Hur H.G."/>
        </authorList>
    </citation>
    <scope>NUCLEOTIDE SEQUENCE [LARGE SCALE GENOMIC DNA]</scope>
    <source>
        <strain evidence="6 7">DSM 6575</strain>
    </source>
</reference>
<evidence type="ECO:0000256" key="1">
    <source>
        <dbReference type="ARBA" id="ARBA00009477"/>
    </source>
</evidence>
<dbReference type="PANTHER" id="PTHR30469:SF15">
    <property type="entry name" value="HLYD FAMILY OF SECRETION PROTEINS"/>
    <property type="match status" value="1"/>
</dbReference>
<dbReference type="Gene3D" id="2.40.50.100">
    <property type="match status" value="1"/>
</dbReference>
<comment type="caution">
    <text evidence="6">The sequence shown here is derived from an EMBL/GenBank/DDBJ whole genome shotgun (WGS) entry which is preliminary data.</text>
</comment>
<name>A0A059KKB1_9BURK</name>
<dbReference type="NCBIfam" id="TIGR01730">
    <property type="entry name" value="RND_mfp"/>
    <property type="match status" value="1"/>
</dbReference>
<evidence type="ECO:0000259" key="5">
    <source>
        <dbReference type="Pfam" id="PF25967"/>
    </source>
</evidence>
<dbReference type="Proteomes" id="UP000026714">
    <property type="component" value="Unassembled WGS sequence"/>
</dbReference>
<accession>A0A059KKB1</accession>
<dbReference type="GO" id="GO:1990281">
    <property type="term" value="C:efflux pump complex"/>
    <property type="evidence" value="ECO:0007669"/>
    <property type="project" value="TreeGrafter"/>
</dbReference>
<keyword evidence="3" id="KW-1133">Transmembrane helix</keyword>
<dbReference type="STRING" id="34103.SAMN05421778_11074"/>
<sequence>MSAAAPNASSVWLRRGLVALLVVGLGAGTVTWLRRPQPVAVSAVEVTRGTVEATIANTRAGTVEACQRTRLSTILGGRIERLEVREGDRVRQGQLLMKLWNDDQRAQAALAAAQLDTSRRRIVEACSAAETAEREADRQRGLREQGFISESAEDRALSEARTRRAACQTAQADARAAEARLAATQVEQGRMVLLAPFDGTVAKIVGEVGEYSTPSPPGVPTPPAIDLLDDSCLYVKAPMDEVDAPRLQPGQPVRITIDALPGRTFAGRVRRVAPIVSALEKQARTVDIDVDFDDLKAAGPLRVGYSADVEVVLDVHRDVLRVPAAAIGEGGRVLVIGADGVLAERRVRTGLSNWEQVEVLDGLKAGEQVVSSLEREGVKPGVLARVEPAASGATP</sequence>
<evidence type="ECO:0000256" key="3">
    <source>
        <dbReference type="SAM" id="Phobius"/>
    </source>
</evidence>
<protein>
    <submittedName>
        <fullName evidence="6">RND family efflux transporter MFP subunit</fullName>
    </submittedName>
</protein>
<keyword evidence="3" id="KW-0812">Transmembrane</keyword>